<name>C8RWW5_9RHOB</name>
<keyword evidence="1" id="KW-0812">Transmembrane</keyword>
<comment type="caution">
    <text evidence="2">The sequence shown here is derived from an EMBL/GenBank/DDBJ whole genome shotgun (WGS) entry which is preliminary data.</text>
</comment>
<organism evidence="2 3">
    <name type="scientific">Rhodobacter ferrooxidans</name>
    <dbReference type="NCBI Taxonomy" id="371731"/>
    <lineage>
        <taxon>Bacteria</taxon>
        <taxon>Pseudomonadati</taxon>
        <taxon>Pseudomonadota</taxon>
        <taxon>Alphaproteobacteria</taxon>
        <taxon>Rhodobacterales</taxon>
        <taxon>Rhodobacter group</taxon>
        <taxon>Rhodobacter</taxon>
    </lineage>
</organism>
<feature type="transmembrane region" description="Helical" evidence="1">
    <location>
        <begin position="208"/>
        <end position="225"/>
    </location>
</feature>
<proteinExistence type="predicted"/>
<feature type="transmembrane region" description="Helical" evidence="1">
    <location>
        <begin position="111"/>
        <end position="129"/>
    </location>
</feature>
<keyword evidence="1" id="KW-0472">Membrane</keyword>
<reference evidence="2 3" key="1">
    <citation type="submission" date="2009-08" db="EMBL/GenBank/DDBJ databases">
        <title>The draft genome of Rhodobacter sp. SW2.</title>
        <authorList>
            <consortium name="US DOE Joint Genome Institute (JGI-PGF)"/>
            <person name="Lucas S."/>
            <person name="Copeland A."/>
            <person name="Lapidus A."/>
            <person name="Glavina del Rio T."/>
            <person name="Tice H."/>
            <person name="Bruce D."/>
            <person name="Goodwin L."/>
            <person name="Pitluck S."/>
            <person name="Larimer F."/>
            <person name="Land M.L."/>
            <person name="Hauser L."/>
            <person name="Emerson D."/>
        </authorList>
    </citation>
    <scope>NUCLEOTIDE SEQUENCE [LARGE SCALE GENOMIC DNA]</scope>
    <source>
        <strain evidence="2 3">SW2</strain>
    </source>
</reference>
<feature type="transmembrane region" description="Helical" evidence="1">
    <location>
        <begin position="417"/>
        <end position="439"/>
    </location>
</feature>
<dbReference type="EMBL" id="ACYY01000001">
    <property type="protein sequence ID" value="EEW27058.1"/>
    <property type="molecule type" value="Genomic_DNA"/>
</dbReference>
<sequence>MNSLTILVLSVTGVLSVSVAIRLVIIYGTIAIPRIPLFWFSIYFFLIHAITPLVKISIPKFRYDQSYDGVVLFYNAFLNLFIFLFVCLIAHPSRHFKKPVLDVPEFRQGSNAAIFAGLAMFVLGAYYAAKSGSSLTNSVGVEEFVTDRIYYSNQIGMSQHLSNLMIFGSATFLAGWLNKRRFWALIGIPISLVMLYSIFVYYSLTSSRNSILITLVFNGSVYFLYRKVRIDSSLRGVRNIVLMMCIGLSAIALGRGLTKERYMNLGGDHAEVQLASLWYSFLDGSFGNDENLLWLLEHGHPYYLGSTYYAGFVSIIPRSIWENKPWGAGPEIKNLIAPGTYVLGGAQNTSITTGMLTEGRMNWGFPGMIMAVLFWVSLTRYLANLAQSSKNILSDCIFTMLSVYMSTAFLYAEFLGLVSRAIFLFLLPAFFIIAISLVIRGNRKEAILR</sequence>
<feature type="transmembrane region" description="Helical" evidence="1">
    <location>
        <begin position="37"/>
        <end position="58"/>
    </location>
</feature>
<evidence type="ECO:0000313" key="3">
    <source>
        <dbReference type="Proteomes" id="UP000010121"/>
    </source>
</evidence>
<feature type="transmembrane region" description="Helical" evidence="1">
    <location>
        <begin position="6"/>
        <end position="25"/>
    </location>
</feature>
<evidence type="ECO:0000256" key="1">
    <source>
        <dbReference type="SAM" id="Phobius"/>
    </source>
</evidence>
<dbReference type="AlphaFoldDB" id="C8RWW5"/>
<feature type="transmembrane region" description="Helical" evidence="1">
    <location>
        <begin position="160"/>
        <end position="177"/>
    </location>
</feature>
<evidence type="ECO:0000313" key="2">
    <source>
        <dbReference type="EMBL" id="EEW27058.1"/>
    </source>
</evidence>
<dbReference type="Proteomes" id="UP000010121">
    <property type="component" value="Unassembled WGS sequence"/>
</dbReference>
<dbReference type="STRING" id="371731.Rsw2DRAFT_0293"/>
<feature type="transmembrane region" description="Helical" evidence="1">
    <location>
        <begin position="392"/>
        <end position="411"/>
    </location>
</feature>
<feature type="transmembrane region" description="Helical" evidence="1">
    <location>
        <begin position="70"/>
        <end position="90"/>
    </location>
</feature>
<gene>
    <name evidence="2" type="ORF">Rsw2DRAFT_0293</name>
</gene>
<protein>
    <recommendedName>
        <fullName evidence="4">Oligosaccharide repeat unit polymerase</fullName>
    </recommendedName>
</protein>
<keyword evidence="1" id="KW-1133">Transmembrane helix</keyword>
<accession>C8RWW5</accession>
<keyword evidence="3" id="KW-1185">Reference proteome</keyword>
<feature type="transmembrane region" description="Helical" evidence="1">
    <location>
        <begin position="182"/>
        <end position="202"/>
    </location>
</feature>
<feature type="transmembrane region" description="Helical" evidence="1">
    <location>
        <begin position="363"/>
        <end position="383"/>
    </location>
</feature>
<dbReference type="RefSeq" id="WP_008027302.1">
    <property type="nucleotide sequence ID" value="NZ_ACYY01000001.1"/>
</dbReference>
<evidence type="ECO:0008006" key="4">
    <source>
        <dbReference type="Google" id="ProtNLM"/>
    </source>
</evidence>
<feature type="transmembrane region" description="Helical" evidence="1">
    <location>
        <begin position="237"/>
        <end position="257"/>
    </location>
</feature>